<organism evidence="1 2">
    <name type="scientific">Thelephora terrestris</name>
    <dbReference type="NCBI Taxonomy" id="56493"/>
    <lineage>
        <taxon>Eukaryota</taxon>
        <taxon>Fungi</taxon>
        <taxon>Dikarya</taxon>
        <taxon>Basidiomycota</taxon>
        <taxon>Agaricomycotina</taxon>
        <taxon>Agaricomycetes</taxon>
        <taxon>Thelephorales</taxon>
        <taxon>Thelephoraceae</taxon>
        <taxon>Thelephora</taxon>
    </lineage>
</organism>
<dbReference type="AlphaFoldDB" id="A0A9P6HPW8"/>
<dbReference type="SUPFAM" id="SSF50494">
    <property type="entry name" value="Trypsin-like serine proteases"/>
    <property type="match status" value="1"/>
</dbReference>
<reference evidence="1" key="2">
    <citation type="submission" date="2020-11" db="EMBL/GenBank/DDBJ databases">
        <authorList>
            <consortium name="DOE Joint Genome Institute"/>
            <person name="Kuo A."/>
            <person name="Miyauchi S."/>
            <person name="Kiss E."/>
            <person name="Drula E."/>
            <person name="Kohler A."/>
            <person name="Sanchez-Garcia M."/>
            <person name="Andreopoulos B."/>
            <person name="Barry K.W."/>
            <person name="Bonito G."/>
            <person name="Buee M."/>
            <person name="Carver A."/>
            <person name="Chen C."/>
            <person name="Cichocki N."/>
            <person name="Clum A."/>
            <person name="Culley D."/>
            <person name="Crous P.W."/>
            <person name="Fauchery L."/>
            <person name="Girlanda M."/>
            <person name="Hayes R."/>
            <person name="Keri Z."/>
            <person name="Labutti K."/>
            <person name="Lipzen A."/>
            <person name="Lombard V."/>
            <person name="Magnuson J."/>
            <person name="Maillard F."/>
            <person name="Morin E."/>
            <person name="Murat C."/>
            <person name="Nolan M."/>
            <person name="Ohm R."/>
            <person name="Pangilinan J."/>
            <person name="Pereira M."/>
            <person name="Perotto S."/>
            <person name="Peter M."/>
            <person name="Riley R."/>
            <person name="Sitrit Y."/>
            <person name="Stielow B."/>
            <person name="Szollosi G."/>
            <person name="Zifcakova L."/>
            <person name="Stursova M."/>
            <person name="Spatafora J.W."/>
            <person name="Tedersoo L."/>
            <person name="Vaario L.-M."/>
            <person name="Yamada A."/>
            <person name="Yan M."/>
            <person name="Wang P."/>
            <person name="Xu J."/>
            <person name="Bruns T."/>
            <person name="Baldrian P."/>
            <person name="Vilgalys R."/>
            <person name="Henrissat B."/>
            <person name="Grigoriev I.V."/>
            <person name="Hibbett D."/>
            <person name="Nagy L.G."/>
            <person name="Martin F.M."/>
        </authorList>
    </citation>
    <scope>NUCLEOTIDE SEQUENCE</scope>
    <source>
        <strain evidence="1">UH-Tt-Lm1</strain>
    </source>
</reference>
<sequence length="455" mass="50255">MAARFFTHGEDGKGSLGPIVIWIATHPDTTTAENAHDVSPDIISLLEKVGVEGAVIEWYEGTVETLAGPPLLRVTLDTDPTYYVRRFLTAVLGMPITTQEREDDDAQGSVGFFFHENKSKRGEASARVPGVSNRHVLHKTNTDDYQFKGAGAPRQLVRVCGSRRFQRGVNEIKARIGRLGSDAELFVTEIAELQLQVASEDPDEVEEAEAGVTAKQAKLAEIKQHIGLLEAFDKEVNAQWSDIERRNMGHVDWAPKISVDVEGNRYTLDVGTFELDEAKFKPHFKGNVIDLGAKYTPGELTDKFYPLHNTNTRTLFNPPPNRQLRVKGIVTRELLANPDCFDSNDEPCLIVLKDGGASDLTVGNHAGLEAYLADDFGQESVELAIYNYNKQSGDFSAKGDSGSLIVDGKGNMLGLLHSGMPRGGSNHVTFATPAWWIVQKIKDQYPHADFYRTSW</sequence>
<accession>A0A9P6HPW8</accession>
<name>A0A9P6HPW8_9AGAM</name>
<dbReference type="InterPro" id="IPR009003">
    <property type="entry name" value="Peptidase_S1_PA"/>
</dbReference>
<reference evidence="1" key="1">
    <citation type="journal article" date="2020" name="Nat. Commun.">
        <title>Large-scale genome sequencing of mycorrhizal fungi provides insights into the early evolution of symbiotic traits.</title>
        <authorList>
            <person name="Miyauchi S."/>
            <person name="Kiss E."/>
            <person name="Kuo A."/>
            <person name="Drula E."/>
            <person name="Kohler A."/>
            <person name="Sanchez-Garcia M."/>
            <person name="Morin E."/>
            <person name="Andreopoulos B."/>
            <person name="Barry K.W."/>
            <person name="Bonito G."/>
            <person name="Buee M."/>
            <person name="Carver A."/>
            <person name="Chen C."/>
            <person name="Cichocki N."/>
            <person name="Clum A."/>
            <person name="Culley D."/>
            <person name="Crous P.W."/>
            <person name="Fauchery L."/>
            <person name="Girlanda M."/>
            <person name="Hayes R.D."/>
            <person name="Keri Z."/>
            <person name="LaButti K."/>
            <person name="Lipzen A."/>
            <person name="Lombard V."/>
            <person name="Magnuson J."/>
            <person name="Maillard F."/>
            <person name="Murat C."/>
            <person name="Nolan M."/>
            <person name="Ohm R.A."/>
            <person name="Pangilinan J."/>
            <person name="Pereira M.F."/>
            <person name="Perotto S."/>
            <person name="Peter M."/>
            <person name="Pfister S."/>
            <person name="Riley R."/>
            <person name="Sitrit Y."/>
            <person name="Stielow J.B."/>
            <person name="Szollosi G."/>
            <person name="Zifcakova L."/>
            <person name="Stursova M."/>
            <person name="Spatafora J.W."/>
            <person name="Tedersoo L."/>
            <person name="Vaario L.M."/>
            <person name="Yamada A."/>
            <person name="Yan M."/>
            <person name="Wang P."/>
            <person name="Xu J."/>
            <person name="Bruns T."/>
            <person name="Baldrian P."/>
            <person name="Vilgalys R."/>
            <person name="Dunand C."/>
            <person name="Henrissat B."/>
            <person name="Grigoriev I.V."/>
            <person name="Hibbett D."/>
            <person name="Nagy L.G."/>
            <person name="Martin F.M."/>
        </authorList>
    </citation>
    <scope>NUCLEOTIDE SEQUENCE</scope>
    <source>
        <strain evidence="1">UH-Tt-Lm1</strain>
    </source>
</reference>
<dbReference type="Proteomes" id="UP000736335">
    <property type="component" value="Unassembled WGS sequence"/>
</dbReference>
<evidence type="ECO:0000313" key="1">
    <source>
        <dbReference type="EMBL" id="KAF9790395.1"/>
    </source>
</evidence>
<keyword evidence="2" id="KW-1185">Reference proteome</keyword>
<comment type="caution">
    <text evidence="1">The sequence shown here is derived from an EMBL/GenBank/DDBJ whole genome shotgun (WGS) entry which is preliminary data.</text>
</comment>
<gene>
    <name evidence="1" type="ORF">BJ322DRAFT_385619</name>
</gene>
<evidence type="ECO:0000313" key="2">
    <source>
        <dbReference type="Proteomes" id="UP000736335"/>
    </source>
</evidence>
<proteinExistence type="predicted"/>
<protein>
    <submittedName>
        <fullName evidence="1">Uncharacterized protein</fullName>
    </submittedName>
</protein>
<dbReference type="OrthoDB" id="5424209at2759"/>
<dbReference type="EMBL" id="WIUZ02000002">
    <property type="protein sequence ID" value="KAF9790395.1"/>
    <property type="molecule type" value="Genomic_DNA"/>
</dbReference>